<dbReference type="EMBL" id="NBNE01007850">
    <property type="protein sequence ID" value="OWZ00154.1"/>
    <property type="molecule type" value="Genomic_DNA"/>
</dbReference>
<comment type="caution">
    <text evidence="1">The sequence shown here is derived from an EMBL/GenBank/DDBJ whole genome shotgun (WGS) entry which is preliminary data.</text>
</comment>
<dbReference type="AlphaFoldDB" id="A0A225V4X8"/>
<reference evidence="2" key="1">
    <citation type="submission" date="2017-03" db="EMBL/GenBank/DDBJ databases">
        <title>Phytopthora megakarya and P. palmivora, two closely related causual agents of cacao black pod achieved similar genome size and gene model numbers by different mechanisms.</title>
        <authorList>
            <person name="Ali S."/>
            <person name="Shao J."/>
            <person name="Larry D.J."/>
            <person name="Kronmiller B."/>
            <person name="Shen D."/>
            <person name="Strem M.D."/>
            <person name="Melnick R.L."/>
            <person name="Guiltinan M.J."/>
            <person name="Tyler B.M."/>
            <person name="Meinhardt L.W."/>
            <person name="Bailey B.A."/>
        </authorList>
    </citation>
    <scope>NUCLEOTIDE SEQUENCE [LARGE SCALE GENOMIC DNA]</scope>
    <source>
        <strain evidence="2">zdho120</strain>
    </source>
</reference>
<gene>
    <name evidence="1" type="ORF">PHMEG_00028723</name>
</gene>
<organism evidence="1 2">
    <name type="scientific">Phytophthora megakarya</name>
    <dbReference type="NCBI Taxonomy" id="4795"/>
    <lineage>
        <taxon>Eukaryota</taxon>
        <taxon>Sar</taxon>
        <taxon>Stramenopiles</taxon>
        <taxon>Oomycota</taxon>
        <taxon>Peronosporomycetes</taxon>
        <taxon>Peronosporales</taxon>
        <taxon>Peronosporaceae</taxon>
        <taxon>Phytophthora</taxon>
    </lineage>
</organism>
<dbReference type="Proteomes" id="UP000198211">
    <property type="component" value="Unassembled WGS sequence"/>
</dbReference>
<dbReference type="OrthoDB" id="121692at2759"/>
<keyword evidence="2" id="KW-1185">Reference proteome</keyword>
<evidence type="ECO:0000313" key="1">
    <source>
        <dbReference type="EMBL" id="OWZ00154.1"/>
    </source>
</evidence>
<proteinExistence type="predicted"/>
<accession>A0A225V4X8</accession>
<protein>
    <submittedName>
        <fullName evidence="1">Uncharacterized protein</fullName>
    </submittedName>
</protein>
<name>A0A225V4X8_9STRA</name>
<evidence type="ECO:0000313" key="2">
    <source>
        <dbReference type="Proteomes" id="UP000198211"/>
    </source>
</evidence>
<sequence length="137" mass="15756">MILTNIVYGTDLREFITGNDVSDPTVREIIRIKARLLWTSQDTIYDLHFLRLYFGEHQAPESLQQQQQEFMQAQRENPFETNQFLITVSLLNVDPNNPDLPRPGSVVSIAPMKLRLYRNCPQVDAKLHGLTTVQDAS</sequence>